<gene>
    <name evidence="1" type="ORF">AVEN_73643_1</name>
</gene>
<evidence type="ECO:0000313" key="2">
    <source>
        <dbReference type="Proteomes" id="UP000499080"/>
    </source>
</evidence>
<evidence type="ECO:0000313" key="1">
    <source>
        <dbReference type="EMBL" id="GBN58556.1"/>
    </source>
</evidence>
<name>A0A4Y2Q8D9_ARAVE</name>
<dbReference type="EMBL" id="BGPR01012954">
    <property type="protein sequence ID" value="GBN58556.1"/>
    <property type="molecule type" value="Genomic_DNA"/>
</dbReference>
<dbReference type="AlphaFoldDB" id="A0A4Y2Q8D9"/>
<organism evidence="1 2">
    <name type="scientific">Araneus ventricosus</name>
    <name type="common">Orbweaver spider</name>
    <name type="synonym">Epeira ventricosa</name>
    <dbReference type="NCBI Taxonomy" id="182803"/>
    <lineage>
        <taxon>Eukaryota</taxon>
        <taxon>Metazoa</taxon>
        <taxon>Ecdysozoa</taxon>
        <taxon>Arthropoda</taxon>
        <taxon>Chelicerata</taxon>
        <taxon>Arachnida</taxon>
        <taxon>Araneae</taxon>
        <taxon>Araneomorphae</taxon>
        <taxon>Entelegynae</taxon>
        <taxon>Araneoidea</taxon>
        <taxon>Araneidae</taxon>
        <taxon>Araneus</taxon>
    </lineage>
</organism>
<sequence length="126" mass="14346">MERICFPSEGPRNRLRDGLKGAQQQLAGGSFIWIVACYPACRTTRSVTVVSSGLFRLLRLLRSRTPGYSGREDRTPRHEMEHVVFRIFPTSAAAVAKVELPEILRTQTRKLDAHSDPAYQEWFKAK</sequence>
<reference evidence="1 2" key="1">
    <citation type="journal article" date="2019" name="Sci. Rep.">
        <title>Orb-weaving spider Araneus ventricosus genome elucidates the spidroin gene catalogue.</title>
        <authorList>
            <person name="Kono N."/>
            <person name="Nakamura H."/>
            <person name="Ohtoshi R."/>
            <person name="Moran D.A.P."/>
            <person name="Shinohara A."/>
            <person name="Yoshida Y."/>
            <person name="Fujiwara M."/>
            <person name="Mori M."/>
            <person name="Tomita M."/>
            <person name="Arakawa K."/>
        </authorList>
    </citation>
    <scope>NUCLEOTIDE SEQUENCE [LARGE SCALE GENOMIC DNA]</scope>
</reference>
<dbReference type="Proteomes" id="UP000499080">
    <property type="component" value="Unassembled WGS sequence"/>
</dbReference>
<proteinExistence type="predicted"/>
<accession>A0A4Y2Q8D9</accession>
<protein>
    <submittedName>
        <fullName evidence="1">Uncharacterized protein</fullName>
    </submittedName>
</protein>
<keyword evidence="2" id="KW-1185">Reference proteome</keyword>
<comment type="caution">
    <text evidence="1">The sequence shown here is derived from an EMBL/GenBank/DDBJ whole genome shotgun (WGS) entry which is preliminary data.</text>
</comment>